<evidence type="ECO:0000256" key="2">
    <source>
        <dbReference type="PROSITE-ProRule" id="PRU00335"/>
    </source>
</evidence>
<feature type="domain" description="HTH tetR-type" evidence="3">
    <location>
        <begin position="1"/>
        <end position="59"/>
    </location>
</feature>
<dbReference type="Pfam" id="PF00440">
    <property type="entry name" value="TetR_N"/>
    <property type="match status" value="1"/>
</dbReference>
<organism evidence="4 5">
    <name type="scientific">Paenibacillus puldeungensis</name>
    <dbReference type="NCBI Taxonomy" id="696536"/>
    <lineage>
        <taxon>Bacteria</taxon>
        <taxon>Bacillati</taxon>
        <taxon>Bacillota</taxon>
        <taxon>Bacilli</taxon>
        <taxon>Bacillales</taxon>
        <taxon>Paenibacillaceae</taxon>
        <taxon>Paenibacillus</taxon>
    </lineage>
</organism>
<dbReference type="PANTHER" id="PTHR30328">
    <property type="entry name" value="TRANSCRIPTIONAL REPRESSOR"/>
    <property type="match status" value="1"/>
</dbReference>
<evidence type="ECO:0000313" key="5">
    <source>
        <dbReference type="Proteomes" id="UP001597262"/>
    </source>
</evidence>
<dbReference type="Proteomes" id="UP001597262">
    <property type="component" value="Unassembled WGS sequence"/>
</dbReference>
<dbReference type="Gene3D" id="1.10.357.10">
    <property type="entry name" value="Tetracycline Repressor, domain 2"/>
    <property type="match status" value="1"/>
</dbReference>
<keyword evidence="1 2" id="KW-0238">DNA-binding</keyword>
<gene>
    <name evidence="4" type="ORF">ACFQ3W_09715</name>
</gene>
<dbReference type="EMBL" id="JBHTLM010000005">
    <property type="protein sequence ID" value="MFD1176576.1"/>
    <property type="molecule type" value="Genomic_DNA"/>
</dbReference>
<comment type="caution">
    <text evidence="4">The sequence shown here is derived from an EMBL/GenBank/DDBJ whole genome shotgun (WGS) entry which is preliminary data.</text>
</comment>
<protein>
    <submittedName>
        <fullName evidence="4">TetR/AcrR family transcriptional regulator</fullName>
    </submittedName>
</protein>
<feature type="DNA-binding region" description="H-T-H motif" evidence="2">
    <location>
        <begin position="22"/>
        <end position="41"/>
    </location>
</feature>
<evidence type="ECO:0000259" key="3">
    <source>
        <dbReference type="PROSITE" id="PS50977"/>
    </source>
</evidence>
<keyword evidence="5" id="KW-1185">Reference proteome</keyword>
<sequence length="184" mass="21413">MQESILKEASLLIGKHGLRKFSLDDLAAGLGMSKKTIYKYFSGKDAIIAGYFDEVLGTDRANTLGEMHKAVGWRDKFQAVVFSYHKYKLPLRVIEEAHKFYIQEWEKVEAYRKFKVGLLTDLLHEAVEQGGCRPTIRPEILIYMIEKSSFIIYESEFLRKHGLTLRQAWEEVYRVLVEGIFEKK</sequence>
<dbReference type="InterPro" id="IPR050109">
    <property type="entry name" value="HTH-type_TetR-like_transc_reg"/>
</dbReference>
<evidence type="ECO:0000313" key="4">
    <source>
        <dbReference type="EMBL" id="MFD1176576.1"/>
    </source>
</evidence>
<dbReference type="SUPFAM" id="SSF46689">
    <property type="entry name" value="Homeodomain-like"/>
    <property type="match status" value="1"/>
</dbReference>
<evidence type="ECO:0000256" key="1">
    <source>
        <dbReference type="ARBA" id="ARBA00023125"/>
    </source>
</evidence>
<dbReference type="PANTHER" id="PTHR30328:SF54">
    <property type="entry name" value="HTH-TYPE TRANSCRIPTIONAL REPRESSOR SCO4008"/>
    <property type="match status" value="1"/>
</dbReference>
<dbReference type="SUPFAM" id="SSF48498">
    <property type="entry name" value="Tetracyclin repressor-like, C-terminal domain"/>
    <property type="match status" value="1"/>
</dbReference>
<reference evidence="5" key="1">
    <citation type="journal article" date="2019" name="Int. J. Syst. Evol. Microbiol.">
        <title>The Global Catalogue of Microorganisms (GCM) 10K type strain sequencing project: providing services to taxonomists for standard genome sequencing and annotation.</title>
        <authorList>
            <consortium name="The Broad Institute Genomics Platform"/>
            <consortium name="The Broad Institute Genome Sequencing Center for Infectious Disease"/>
            <person name="Wu L."/>
            <person name="Ma J."/>
        </authorList>
    </citation>
    <scope>NUCLEOTIDE SEQUENCE [LARGE SCALE GENOMIC DNA]</scope>
    <source>
        <strain evidence="5">CCUG 59189</strain>
    </source>
</reference>
<dbReference type="InterPro" id="IPR009057">
    <property type="entry name" value="Homeodomain-like_sf"/>
</dbReference>
<dbReference type="PRINTS" id="PR00455">
    <property type="entry name" value="HTHTETR"/>
</dbReference>
<dbReference type="InterPro" id="IPR001647">
    <property type="entry name" value="HTH_TetR"/>
</dbReference>
<dbReference type="PROSITE" id="PS50977">
    <property type="entry name" value="HTH_TETR_2"/>
    <property type="match status" value="1"/>
</dbReference>
<accession>A0ABW3RXI6</accession>
<dbReference type="Gene3D" id="1.10.10.60">
    <property type="entry name" value="Homeodomain-like"/>
    <property type="match status" value="1"/>
</dbReference>
<name>A0ABW3RXI6_9BACL</name>
<dbReference type="RefSeq" id="WP_379319019.1">
    <property type="nucleotide sequence ID" value="NZ_JBHTLM010000005.1"/>
</dbReference>
<proteinExistence type="predicted"/>
<dbReference type="InterPro" id="IPR036271">
    <property type="entry name" value="Tet_transcr_reg_TetR-rel_C_sf"/>
</dbReference>